<gene>
    <name evidence="3" type="ORF">BD311DRAFT_412840</name>
</gene>
<feature type="region of interest" description="Disordered" evidence="1">
    <location>
        <begin position="678"/>
        <end position="710"/>
    </location>
</feature>
<dbReference type="SUPFAM" id="SSF56112">
    <property type="entry name" value="Protein kinase-like (PK-like)"/>
    <property type="match status" value="1"/>
</dbReference>
<evidence type="ECO:0000313" key="3">
    <source>
        <dbReference type="EMBL" id="TBU26897.1"/>
    </source>
</evidence>
<organism evidence="3">
    <name type="scientific">Dichomitus squalens</name>
    <dbReference type="NCBI Taxonomy" id="114155"/>
    <lineage>
        <taxon>Eukaryota</taxon>
        <taxon>Fungi</taxon>
        <taxon>Dikarya</taxon>
        <taxon>Basidiomycota</taxon>
        <taxon>Agaricomycotina</taxon>
        <taxon>Agaricomycetes</taxon>
        <taxon>Polyporales</taxon>
        <taxon>Polyporaceae</taxon>
        <taxon>Dichomitus</taxon>
    </lineage>
</organism>
<proteinExistence type="predicted"/>
<name>A0A4Q9MJ09_9APHY</name>
<dbReference type="OrthoDB" id="2755887at2759"/>
<dbReference type="PANTHER" id="PTHR38248:SF2">
    <property type="entry name" value="FUNK1 11"/>
    <property type="match status" value="1"/>
</dbReference>
<feature type="compositionally biased region" description="Polar residues" evidence="1">
    <location>
        <begin position="735"/>
        <end position="744"/>
    </location>
</feature>
<feature type="compositionally biased region" description="Acidic residues" evidence="1">
    <location>
        <begin position="685"/>
        <end position="699"/>
    </location>
</feature>
<protein>
    <recommendedName>
        <fullName evidence="2">Fungal-type protein kinase domain-containing protein</fullName>
    </recommendedName>
</protein>
<feature type="region of interest" description="Disordered" evidence="1">
    <location>
        <begin position="378"/>
        <end position="421"/>
    </location>
</feature>
<dbReference type="Pfam" id="PF17667">
    <property type="entry name" value="Pkinase_fungal"/>
    <property type="match status" value="1"/>
</dbReference>
<evidence type="ECO:0000256" key="1">
    <source>
        <dbReference type="SAM" id="MobiDB-lite"/>
    </source>
</evidence>
<feature type="compositionally biased region" description="Basic and acidic residues" evidence="1">
    <location>
        <begin position="700"/>
        <end position="710"/>
    </location>
</feature>
<feature type="compositionally biased region" description="Low complexity" evidence="1">
    <location>
        <begin position="379"/>
        <end position="397"/>
    </location>
</feature>
<dbReference type="Proteomes" id="UP000292957">
    <property type="component" value="Unassembled WGS sequence"/>
</dbReference>
<sequence>MARSAVILSGDDFCSAFLPAPTRKPRAGSSQKHILTTLHDADALTHSEISERFIGAMNERILVPGVKLSTYLPSHTGQNPATTQAGFFRSEQISESELPSWAAQTVPVVFARHVVGGDPFGHETCNDVYEEIDAAAERRTILDQLTATADLLFTAQHRVFLFFLLVIGRTFRLLRWDRAGIIATTSVDYLEDPQTLHDYLWRISLLDDAALGFDPSATRVLSGDVDSRLMDFVSLMDPNDADHTERALDGNDTNHHSVFQYVRTMFRTSLASDWPRYKIHVRSDGKVRNFLVGQPLFRASGVFGRGTRGYVALDCETHRFVWLKDAWRAVHIITGREGDILQKLNRAGVENVPTLVCHGDVDDQFTITGDWWERGQPHSFTSFPPSSPTLSGSPSPGSKKRKREQEDAQRSHVPTDGPLRQHQHYRIAVAEVALPLKKFRNGRQLASIVLDAIKAHHQAATNPKTLLLHRDVSGGNILIYPQVKRDQNGANLAVVWTGLLSDWELSKPVDDERAPSHATQTDQLGTYQFMSVNLLSRPAQPVRVSDELESFFHVLVYYSLHYLRSNCAHPMSYIDNYFHNYAGPGFLYTCGWKSLAMEVDEWLSTRFPHRPLLFLSPMDELLDTLLKCFRAHYKVLQDDLRKAAPPTPPLSPMDPDKPRQGLAPIAIPKIVYFGEDAERPHHDSDEDDEDEDDDDETPTPEDRERAQRIRDHKFVLDHFERVLQSPDWPEDDRIPSQQLKSSVPGSLDGKRDCSRPHPASNKKRRIAGPERITSLPTRLHASSRRTRPPPYTLPMRVR</sequence>
<feature type="region of interest" description="Disordered" evidence="1">
    <location>
        <begin position="726"/>
        <end position="798"/>
    </location>
</feature>
<dbReference type="InterPro" id="IPR011009">
    <property type="entry name" value="Kinase-like_dom_sf"/>
</dbReference>
<dbReference type="EMBL" id="ML143439">
    <property type="protein sequence ID" value="TBU26897.1"/>
    <property type="molecule type" value="Genomic_DNA"/>
</dbReference>
<dbReference type="PANTHER" id="PTHR38248">
    <property type="entry name" value="FUNK1 6"/>
    <property type="match status" value="1"/>
</dbReference>
<reference evidence="3" key="1">
    <citation type="submission" date="2019-01" db="EMBL/GenBank/DDBJ databases">
        <title>Draft genome sequences of three monokaryotic isolates of the white-rot basidiomycete fungus Dichomitus squalens.</title>
        <authorList>
            <consortium name="DOE Joint Genome Institute"/>
            <person name="Lopez S.C."/>
            <person name="Andreopoulos B."/>
            <person name="Pangilinan J."/>
            <person name="Lipzen A."/>
            <person name="Riley R."/>
            <person name="Ahrendt S."/>
            <person name="Ng V."/>
            <person name="Barry K."/>
            <person name="Daum C."/>
            <person name="Grigoriev I.V."/>
            <person name="Hilden K.S."/>
            <person name="Makela M.R."/>
            <person name="de Vries R.P."/>
        </authorList>
    </citation>
    <scope>NUCLEOTIDE SEQUENCE [LARGE SCALE GENOMIC DNA]</scope>
    <source>
        <strain evidence="3">OM18370.1</strain>
    </source>
</reference>
<dbReference type="AlphaFoldDB" id="A0A4Q9MJ09"/>
<dbReference type="InterPro" id="IPR040976">
    <property type="entry name" value="Pkinase_fungal"/>
</dbReference>
<dbReference type="Gene3D" id="1.10.510.10">
    <property type="entry name" value="Transferase(Phosphotransferase) domain 1"/>
    <property type="match status" value="1"/>
</dbReference>
<evidence type="ECO:0000259" key="2">
    <source>
        <dbReference type="Pfam" id="PF17667"/>
    </source>
</evidence>
<feature type="domain" description="Fungal-type protein kinase" evidence="2">
    <location>
        <begin position="137"/>
        <end position="557"/>
    </location>
</feature>
<accession>A0A4Q9MJ09</accession>